<comment type="similarity">
    <text evidence="1">Belongs to the sigma-70 factor family. ECF subfamily.</text>
</comment>
<evidence type="ECO:0000256" key="3">
    <source>
        <dbReference type="ARBA" id="ARBA00023082"/>
    </source>
</evidence>
<accession>A0A930VGP8</accession>
<dbReference type="InterPro" id="IPR013324">
    <property type="entry name" value="RNA_pol_sigma_r3/r4-like"/>
</dbReference>
<feature type="domain" description="RNA polymerase sigma-70 region 2" evidence="6">
    <location>
        <begin position="15"/>
        <end position="76"/>
    </location>
</feature>
<dbReference type="PANTHER" id="PTHR43133:SF50">
    <property type="entry name" value="ECF RNA POLYMERASE SIGMA FACTOR SIGM"/>
    <property type="match status" value="1"/>
</dbReference>
<keyword evidence="3" id="KW-0731">Sigma factor</keyword>
<dbReference type="InterPro" id="IPR039425">
    <property type="entry name" value="RNA_pol_sigma-70-like"/>
</dbReference>
<evidence type="ECO:0000256" key="5">
    <source>
        <dbReference type="ARBA" id="ARBA00023163"/>
    </source>
</evidence>
<dbReference type="AlphaFoldDB" id="A0A930VGP8"/>
<dbReference type="NCBIfam" id="TIGR02937">
    <property type="entry name" value="sigma70-ECF"/>
    <property type="match status" value="1"/>
</dbReference>
<dbReference type="Pfam" id="PF08281">
    <property type="entry name" value="Sigma70_r4_2"/>
    <property type="match status" value="1"/>
</dbReference>
<keyword evidence="2" id="KW-0805">Transcription regulation</keyword>
<dbReference type="InterPro" id="IPR013249">
    <property type="entry name" value="RNA_pol_sigma70_r4_t2"/>
</dbReference>
<dbReference type="CDD" id="cd06171">
    <property type="entry name" value="Sigma70_r4"/>
    <property type="match status" value="1"/>
</dbReference>
<dbReference type="InterPro" id="IPR014325">
    <property type="entry name" value="RNA_pol_sigma-E_actinobac"/>
</dbReference>
<dbReference type="NCBIfam" id="TIGR02983">
    <property type="entry name" value="SigE-fam_strep"/>
    <property type="match status" value="1"/>
</dbReference>
<organism evidence="8 9">
    <name type="scientific">Nocardioides islandensis</name>
    <dbReference type="NCBI Taxonomy" id="433663"/>
    <lineage>
        <taxon>Bacteria</taxon>
        <taxon>Bacillati</taxon>
        <taxon>Actinomycetota</taxon>
        <taxon>Actinomycetes</taxon>
        <taxon>Propionibacteriales</taxon>
        <taxon>Nocardioidaceae</taxon>
        <taxon>Nocardioides</taxon>
    </lineage>
</organism>
<proteinExistence type="inferred from homology"/>
<evidence type="ECO:0000259" key="7">
    <source>
        <dbReference type="Pfam" id="PF08281"/>
    </source>
</evidence>
<dbReference type="InterPro" id="IPR007627">
    <property type="entry name" value="RNA_pol_sigma70_r2"/>
</dbReference>
<dbReference type="SUPFAM" id="SSF88946">
    <property type="entry name" value="Sigma2 domain of RNA polymerase sigma factors"/>
    <property type="match status" value="1"/>
</dbReference>
<evidence type="ECO:0000313" key="9">
    <source>
        <dbReference type="Proteomes" id="UP000640489"/>
    </source>
</evidence>
<dbReference type="InterPro" id="IPR036388">
    <property type="entry name" value="WH-like_DNA-bd_sf"/>
</dbReference>
<sequence>METTVTADFDDWVAARGPGLLRLAYVLTGNRADAEDAVQDALSRALPRWEHIRSVGDPDAYVRRMVVNAHTSWWRRFRKRETPVAETFTHGVTGPDTNDERDRLWRACLALPEAQRVAVVLRFYEQLEYAEIAALTGVAEGSVRSRVSRGLAALRTSLGEEDDHE</sequence>
<feature type="domain" description="RNA polymerase sigma factor 70 region 4 type 2" evidence="7">
    <location>
        <begin position="102"/>
        <end position="154"/>
    </location>
</feature>
<dbReference type="InterPro" id="IPR013325">
    <property type="entry name" value="RNA_pol_sigma_r2"/>
</dbReference>
<dbReference type="EMBL" id="JADKPN010000014">
    <property type="protein sequence ID" value="MBF4765286.1"/>
    <property type="molecule type" value="Genomic_DNA"/>
</dbReference>
<keyword evidence="9" id="KW-1185">Reference proteome</keyword>
<comment type="caution">
    <text evidence="8">The sequence shown here is derived from an EMBL/GenBank/DDBJ whole genome shotgun (WGS) entry which is preliminary data.</text>
</comment>
<evidence type="ECO:0000259" key="6">
    <source>
        <dbReference type="Pfam" id="PF04542"/>
    </source>
</evidence>
<protein>
    <submittedName>
        <fullName evidence="8">SigE family RNA polymerase sigma factor</fullName>
    </submittedName>
</protein>
<gene>
    <name evidence="8" type="ORF">ISU07_19305</name>
</gene>
<dbReference type="Pfam" id="PF04542">
    <property type="entry name" value="Sigma70_r2"/>
    <property type="match status" value="1"/>
</dbReference>
<dbReference type="Gene3D" id="1.10.1740.10">
    <property type="match status" value="1"/>
</dbReference>
<dbReference type="GO" id="GO:0016987">
    <property type="term" value="F:sigma factor activity"/>
    <property type="evidence" value="ECO:0007669"/>
    <property type="project" value="UniProtKB-KW"/>
</dbReference>
<dbReference type="GO" id="GO:0003677">
    <property type="term" value="F:DNA binding"/>
    <property type="evidence" value="ECO:0007669"/>
    <property type="project" value="UniProtKB-KW"/>
</dbReference>
<evidence type="ECO:0000256" key="1">
    <source>
        <dbReference type="ARBA" id="ARBA00010641"/>
    </source>
</evidence>
<name>A0A930VGP8_9ACTN</name>
<dbReference type="Proteomes" id="UP000640489">
    <property type="component" value="Unassembled WGS sequence"/>
</dbReference>
<keyword evidence="5" id="KW-0804">Transcription</keyword>
<evidence type="ECO:0000256" key="2">
    <source>
        <dbReference type="ARBA" id="ARBA00023015"/>
    </source>
</evidence>
<reference evidence="8" key="1">
    <citation type="submission" date="2020-11" db="EMBL/GenBank/DDBJ databases">
        <title>Nocardioides sp. nov., isolated from Soil of Cynanchum wilfordii Hemsley rhizosphere.</title>
        <authorList>
            <person name="Lee J.-S."/>
            <person name="Suh M.K."/>
            <person name="Kim J.-S."/>
        </authorList>
    </citation>
    <scope>NUCLEOTIDE SEQUENCE</scope>
    <source>
        <strain evidence="8">KCTC 19275</strain>
    </source>
</reference>
<keyword evidence="4" id="KW-0238">DNA-binding</keyword>
<evidence type="ECO:0000313" key="8">
    <source>
        <dbReference type="EMBL" id="MBF4765286.1"/>
    </source>
</evidence>
<dbReference type="PANTHER" id="PTHR43133">
    <property type="entry name" value="RNA POLYMERASE ECF-TYPE SIGMA FACTO"/>
    <property type="match status" value="1"/>
</dbReference>
<dbReference type="GO" id="GO:0006352">
    <property type="term" value="P:DNA-templated transcription initiation"/>
    <property type="evidence" value="ECO:0007669"/>
    <property type="project" value="InterPro"/>
</dbReference>
<dbReference type="Gene3D" id="1.10.10.10">
    <property type="entry name" value="Winged helix-like DNA-binding domain superfamily/Winged helix DNA-binding domain"/>
    <property type="match status" value="1"/>
</dbReference>
<dbReference type="InterPro" id="IPR014284">
    <property type="entry name" value="RNA_pol_sigma-70_dom"/>
</dbReference>
<dbReference type="SUPFAM" id="SSF88659">
    <property type="entry name" value="Sigma3 and sigma4 domains of RNA polymerase sigma factors"/>
    <property type="match status" value="1"/>
</dbReference>
<evidence type="ECO:0000256" key="4">
    <source>
        <dbReference type="ARBA" id="ARBA00023125"/>
    </source>
</evidence>